<gene>
    <name evidence="3" type="ORF">TR87317</name>
</gene>
<name>A0A0X3QBG1_SCHSO</name>
<accession>A0A0X3QBG1</accession>
<feature type="region of interest" description="Disordered" evidence="1">
    <location>
        <begin position="420"/>
        <end position="440"/>
    </location>
</feature>
<proteinExistence type="predicted"/>
<organism evidence="3">
    <name type="scientific">Schistocephalus solidus</name>
    <name type="common">Tapeworm</name>
    <dbReference type="NCBI Taxonomy" id="70667"/>
    <lineage>
        <taxon>Eukaryota</taxon>
        <taxon>Metazoa</taxon>
        <taxon>Spiralia</taxon>
        <taxon>Lophotrochozoa</taxon>
        <taxon>Platyhelminthes</taxon>
        <taxon>Cestoda</taxon>
        <taxon>Eucestoda</taxon>
        <taxon>Diphyllobothriidea</taxon>
        <taxon>Diphyllobothriidae</taxon>
        <taxon>Schistocephalus</taxon>
    </lineage>
</organism>
<evidence type="ECO:0000313" key="3">
    <source>
        <dbReference type="EMBL" id="JAP58162.1"/>
    </source>
</evidence>
<dbReference type="InterPro" id="IPR043783">
    <property type="entry name" value="DUF5725"/>
</dbReference>
<sequence>MQCGLAASQMANDTAVPTQPQVPAPKFRETDLPPNSALLPDSLPALCAQVLQLKWQMFCVQKSQQELATAILQLSSLIFASSSPSAQGPVTGPLASGASAPPMSTLLDCSLGGKPTKRKWNGRLEEVGQEKVARLPNSGRIKAPRGPLPHMLTKTVPPSDCGCETCLTEQQLSGSDRSKQLDDTWPPLNPPTRPKWDCSLPHSLPLTCPPRLPTVTEATSERRALQEPPAAWLGPSFGRKILPPDFPSLSSVPPLPPLNTLSQQTSADLYVSYLLGSLEPSRMGTCGDSVQPIGLPPVPQQDKPINLATRARVDIEVPEPAGLTANLHDSFSDGDVPRLHSFFGQPTAATASEGGLATTHADSLEISPRCSSHSCVFVNFRPTKTLKRGHVETRPGGKFCDEASSAMEDLLNFEFAEPGEDETDCGAEQGSASGMGGELTSWTPDALGDKDKAIVVLNPADSREMFVGGDSAVRLPVWAYKKCIYMVGREQKRPAARLCLCLLQSLFSLRYLVSHNYSGSRQKRPIEPTVMKAVIKQSLMQFGPRNSFGDHFAQGKLRDYLNNAFRVMAFRRRRGDRVKSPFWNDAGEPILTLDPPKDFRLTGLIVTKVLPVR</sequence>
<feature type="region of interest" description="Disordered" evidence="1">
    <location>
        <begin position="172"/>
        <end position="194"/>
    </location>
</feature>
<protein>
    <recommendedName>
        <fullName evidence="2">DUF5725 domain-containing protein</fullName>
    </recommendedName>
</protein>
<reference evidence="3" key="1">
    <citation type="submission" date="2016-01" db="EMBL/GenBank/DDBJ databases">
        <title>Reference transcriptome for the parasite Schistocephalus solidus: insights into the molecular evolution of parasitism.</title>
        <authorList>
            <person name="Hebert F.O."/>
            <person name="Grambauer S."/>
            <person name="Barber I."/>
            <person name="Landry C.R."/>
            <person name="Aubin-Horth N."/>
        </authorList>
    </citation>
    <scope>NUCLEOTIDE SEQUENCE</scope>
</reference>
<evidence type="ECO:0000259" key="2">
    <source>
        <dbReference type="Pfam" id="PF18992"/>
    </source>
</evidence>
<feature type="compositionally biased region" description="Polar residues" evidence="1">
    <location>
        <begin position="9"/>
        <end position="21"/>
    </location>
</feature>
<feature type="domain" description="DUF5725" evidence="2">
    <location>
        <begin position="451"/>
        <end position="606"/>
    </location>
</feature>
<evidence type="ECO:0000256" key="1">
    <source>
        <dbReference type="SAM" id="MobiDB-lite"/>
    </source>
</evidence>
<feature type="region of interest" description="Disordered" evidence="1">
    <location>
        <begin position="1"/>
        <end position="26"/>
    </location>
</feature>
<dbReference type="Pfam" id="PF18992">
    <property type="entry name" value="DUF5725"/>
    <property type="match status" value="1"/>
</dbReference>
<dbReference type="EMBL" id="GEEE01005063">
    <property type="protein sequence ID" value="JAP58162.1"/>
    <property type="molecule type" value="Transcribed_RNA"/>
</dbReference>
<dbReference type="AlphaFoldDB" id="A0A0X3QBG1"/>